<dbReference type="OrthoDB" id="6408625at2759"/>
<dbReference type="SMART" id="SM00251">
    <property type="entry name" value="SAM_PNT"/>
    <property type="match status" value="1"/>
</dbReference>
<keyword evidence="9" id="KW-1185">Reference proteome</keyword>
<dbReference type="KEGG" id="tsr:106554627"/>
<dbReference type="GO" id="GO:0000977">
    <property type="term" value="F:RNA polymerase II transcription regulatory region sequence-specific DNA binding"/>
    <property type="evidence" value="ECO:0007669"/>
    <property type="project" value="UniProtKB-ARBA"/>
</dbReference>
<dbReference type="Gene3D" id="1.10.150.50">
    <property type="entry name" value="Transcription Factor, Ets-1"/>
    <property type="match status" value="1"/>
</dbReference>
<dbReference type="AlphaFoldDB" id="A0A6I9YWZ8"/>
<dbReference type="Pfam" id="PF02198">
    <property type="entry name" value="SAM_PNT"/>
    <property type="match status" value="1"/>
</dbReference>
<comment type="subcellular location">
    <subcellularLocation>
        <location evidence="1">Nucleus</location>
    </subcellularLocation>
</comment>
<dbReference type="GeneID" id="106554627"/>
<evidence type="ECO:0000256" key="1">
    <source>
        <dbReference type="ARBA" id="ARBA00004123"/>
    </source>
</evidence>
<organism evidence="9 10">
    <name type="scientific">Thamnophis sirtalis</name>
    <dbReference type="NCBI Taxonomy" id="35019"/>
    <lineage>
        <taxon>Eukaryota</taxon>
        <taxon>Metazoa</taxon>
        <taxon>Chordata</taxon>
        <taxon>Craniata</taxon>
        <taxon>Vertebrata</taxon>
        <taxon>Euteleostomi</taxon>
        <taxon>Lepidosauria</taxon>
        <taxon>Squamata</taxon>
        <taxon>Bifurcata</taxon>
        <taxon>Unidentata</taxon>
        <taxon>Episquamata</taxon>
        <taxon>Toxicofera</taxon>
        <taxon>Serpentes</taxon>
        <taxon>Colubroidea</taxon>
        <taxon>Colubridae</taxon>
        <taxon>Natricinae</taxon>
        <taxon>Thamnophis</taxon>
    </lineage>
</organism>
<dbReference type="Proteomes" id="UP000504617">
    <property type="component" value="Unplaced"/>
</dbReference>
<keyword evidence="5" id="KW-0238">DNA-binding</keyword>
<feature type="domain" description="PNT" evidence="8">
    <location>
        <begin position="40"/>
        <end position="124"/>
    </location>
</feature>
<evidence type="ECO:0000256" key="6">
    <source>
        <dbReference type="ARBA" id="ARBA00023163"/>
    </source>
</evidence>
<evidence type="ECO:0000256" key="7">
    <source>
        <dbReference type="ARBA" id="ARBA00023242"/>
    </source>
</evidence>
<dbReference type="GO" id="GO:0005634">
    <property type="term" value="C:nucleus"/>
    <property type="evidence" value="ECO:0007669"/>
    <property type="project" value="UniProtKB-SubCell"/>
</dbReference>
<keyword evidence="3" id="KW-0678">Repressor</keyword>
<reference evidence="10" key="1">
    <citation type="submission" date="2025-08" db="UniProtKB">
        <authorList>
            <consortium name="RefSeq"/>
        </authorList>
    </citation>
    <scope>IDENTIFICATION</scope>
    <source>
        <tissue evidence="10">Skeletal muscle</tissue>
    </source>
</reference>
<dbReference type="RefSeq" id="XP_013928817.1">
    <property type="nucleotide sequence ID" value="XM_014073342.1"/>
</dbReference>
<gene>
    <name evidence="10" type="primary">LOC106554627</name>
</gene>
<evidence type="ECO:0000256" key="2">
    <source>
        <dbReference type="ARBA" id="ARBA00005562"/>
    </source>
</evidence>
<name>A0A6I9YWZ8_9SAUR</name>
<keyword evidence="7" id="KW-0539">Nucleus</keyword>
<dbReference type="InterPro" id="IPR013761">
    <property type="entry name" value="SAM/pointed_sf"/>
</dbReference>
<dbReference type="FunFam" id="1.10.150.50:FF:000030">
    <property type="entry name" value="transcription factor ETV6"/>
    <property type="match status" value="1"/>
</dbReference>
<evidence type="ECO:0000313" key="10">
    <source>
        <dbReference type="RefSeq" id="XP_013928817.1"/>
    </source>
</evidence>
<evidence type="ECO:0000313" key="9">
    <source>
        <dbReference type="Proteomes" id="UP000504617"/>
    </source>
</evidence>
<dbReference type="InterPro" id="IPR003118">
    <property type="entry name" value="Pointed_dom"/>
</dbReference>
<evidence type="ECO:0000256" key="4">
    <source>
        <dbReference type="ARBA" id="ARBA00023015"/>
    </source>
</evidence>
<dbReference type="PROSITE" id="PS51433">
    <property type="entry name" value="PNT"/>
    <property type="match status" value="1"/>
</dbReference>
<keyword evidence="6" id="KW-0804">Transcription</keyword>
<dbReference type="SUPFAM" id="SSF47769">
    <property type="entry name" value="SAM/Pointed domain"/>
    <property type="match status" value="1"/>
</dbReference>
<evidence type="ECO:0000256" key="5">
    <source>
        <dbReference type="ARBA" id="ARBA00023125"/>
    </source>
</evidence>
<dbReference type="CDD" id="cd08535">
    <property type="entry name" value="SAM_PNT-Tel_Yan"/>
    <property type="match status" value="1"/>
</dbReference>
<accession>A0A6I9YWZ8</accession>
<evidence type="ECO:0000259" key="8">
    <source>
        <dbReference type="PROSITE" id="PS51433"/>
    </source>
</evidence>
<protein>
    <submittedName>
        <fullName evidence="10">Transcription factor ETV6-like</fullName>
    </submittedName>
</protein>
<keyword evidence="4" id="KW-0805">Transcription regulation</keyword>
<proteinExistence type="inferred from homology"/>
<sequence length="168" mass="19424">MSEGPDLVCIKQERISYTPPVSPVDDYPSSSPLHVPLHRTIRMEDETLRLPAHLRLQPIYWSRDDVGQWLKWAEKEFSLRTIDSNTFEMNGKALLLLTKEDFRYRSPHSGDVLYELLQHILKQRNSHMLFSPFFHPGNSVHAPPPDAMLHQNHDEGNCKGLFVLRGAK</sequence>
<comment type="similarity">
    <text evidence="2">Belongs to the ETS family.</text>
</comment>
<dbReference type="GO" id="GO:0000981">
    <property type="term" value="F:DNA-binding transcription factor activity, RNA polymerase II-specific"/>
    <property type="evidence" value="ECO:0007669"/>
    <property type="project" value="UniProtKB-ARBA"/>
</dbReference>
<evidence type="ECO:0000256" key="3">
    <source>
        <dbReference type="ARBA" id="ARBA00022491"/>
    </source>
</evidence>